<evidence type="ECO:0000313" key="1">
    <source>
        <dbReference type="EMBL" id="GIQ87526.1"/>
    </source>
</evidence>
<feature type="non-terminal residue" evidence="1">
    <location>
        <position position="1"/>
    </location>
</feature>
<dbReference type="EMBL" id="BDIP01003297">
    <property type="protein sequence ID" value="GIQ87526.1"/>
    <property type="molecule type" value="Genomic_DNA"/>
</dbReference>
<accession>A0A9K3D2K8</accession>
<reference evidence="1 2" key="1">
    <citation type="journal article" date="2018" name="PLoS ONE">
        <title>The draft genome of Kipferlia bialata reveals reductive genome evolution in fornicate parasites.</title>
        <authorList>
            <person name="Tanifuji G."/>
            <person name="Takabayashi S."/>
            <person name="Kume K."/>
            <person name="Takagi M."/>
            <person name="Nakayama T."/>
            <person name="Kamikawa R."/>
            <person name="Inagaki Y."/>
            <person name="Hashimoto T."/>
        </authorList>
    </citation>
    <scope>NUCLEOTIDE SEQUENCE [LARGE SCALE GENOMIC DNA]</scope>
    <source>
        <strain evidence="1">NY0173</strain>
    </source>
</reference>
<dbReference type="AlphaFoldDB" id="A0A9K3D2K8"/>
<dbReference type="Proteomes" id="UP000265618">
    <property type="component" value="Unassembled WGS sequence"/>
</dbReference>
<name>A0A9K3D2K8_9EUKA</name>
<evidence type="ECO:0000313" key="2">
    <source>
        <dbReference type="Proteomes" id="UP000265618"/>
    </source>
</evidence>
<sequence length="275" mass="29626">APALPSTPAIGILSPSCYADLASSVKKLCNIIDREEGALPAGAVQSDISRVRHLHPLVSRLIEHYEERVQDALYIGVSLFLLCNLCSHVPDLKGYSITQSHTQGEVEGGMTMVPASDSSIRTIIKFCWACVAAAHLDDDSMHSSETISRCKGVLSQCRVRVSATRVLGALVYGSLPSSAVPLDKYRAGTISKLSFPAAKNACDTVLDSFGTLVDEVTRQAREEGAVPHAFGAYEDGEEVKDMVPELLVELMTSKARDHALYSILAQRVVLSEAVR</sequence>
<gene>
    <name evidence="1" type="ORF">KIPB_009576</name>
</gene>
<organism evidence="1 2">
    <name type="scientific">Kipferlia bialata</name>
    <dbReference type="NCBI Taxonomy" id="797122"/>
    <lineage>
        <taxon>Eukaryota</taxon>
        <taxon>Metamonada</taxon>
        <taxon>Carpediemonas-like organisms</taxon>
        <taxon>Kipferlia</taxon>
    </lineage>
</organism>
<protein>
    <submittedName>
        <fullName evidence="1">Uncharacterized protein</fullName>
    </submittedName>
</protein>
<proteinExistence type="predicted"/>
<feature type="non-terminal residue" evidence="1">
    <location>
        <position position="275"/>
    </location>
</feature>
<comment type="caution">
    <text evidence="1">The sequence shown here is derived from an EMBL/GenBank/DDBJ whole genome shotgun (WGS) entry which is preliminary data.</text>
</comment>
<keyword evidence="2" id="KW-1185">Reference proteome</keyword>